<sequence>MINFSFIASLATASSYSHHHHDSANEQQKAAQSAQQFLNIHNVPVKNPQPSDK</sequence>
<evidence type="ECO:0000313" key="2">
    <source>
        <dbReference type="Proteomes" id="UP001476583"/>
    </source>
</evidence>
<keyword evidence="2" id="KW-1185">Reference proteome</keyword>
<reference evidence="1 2" key="1">
    <citation type="submission" date="2024-03" db="EMBL/GenBank/DDBJ databases">
        <title>Complete genome of BD2.</title>
        <authorList>
            <person name="Cao G."/>
        </authorList>
    </citation>
    <scope>NUCLEOTIDE SEQUENCE [LARGE SCALE GENOMIC DNA]</scope>
    <source>
        <strain evidence="1 2">BD2</strain>
    </source>
</reference>
<dbReference type="EMBL" id="CP148074">
    <property type="protein sequence ID" value="WXL24041.1"/>
    <property type="molecule type" value="Genomic_DNA"/>
</dbReference>
<evidence type="ECO:0000313" key="1">
    <source>
        <dbReference type="EMBL" id="WXL24041.1"/>
    </source>
</evidence>
<organism evidence="1 2">
    <name type="scientific">Ectopseudomonas mendocina</name>
    <name type="common">Pseudomonas mendocina</name>
    <dbReference type="NCBI Taxonomy" id="300"/>
    <lineage>
        <taxon>Bacteria</taxon>
        <taxon>Pseudomonadati</taxon>
        <taxon>Pseudomonadota</taxon>
        <taxon>Gammaproteobacteria</taxon>
        <taxon>Pseudomonadales</taxon>
        <taxon>Pseudomonadaceae</taxon>
        <taxon>Ectopseudomonas</taxon>
    </lineage>
</organism>
<protein>
    <submittedName>
        <fullName evidence="1">Uncharacterized protein</fullName>
    </submittedName>
</protein>
<gene>
    <name evidence="1" type="ORF">WG219_11825</name>
</gene>
<proteinExistence type="predicted"/>
<accession>A0ABZ2RDM3</accession>
<name>A0ABZ2RDM3_ECTME</name>
<dbReference type="Proteomes" id="UP001476583">
    <property type="component" value="Chromosome"/>
</dbReference>